<dbReference type="SUPFAM" id="SSF56112">
    <property type="entry name" value="Protein kinase-like (PK-like)"/>
    <property type="match status" value="1"/>
</dbReference>
<organism evidence="2 3">
    <name type="scientific">Crucibulum laeve</name>
    <dbReference type="NCBI Taxonomy" id="68775"/>
    <lineage>
        <taxon>Eukaryota</taxon>
        <taxon>Fungi</taxon>
        <taxon>Dikarya</taxon>
        <taxon>Basidiomycota</taxon>
        <taxon>Agaricomycotina</taxon>
        <taxon>Agaricomycetes</taxon>
        <taxon>Agaricomycetidae</taxon>
        <taxon>Agaricales</taxon>
        <taxon>Agaricineae</taxon>
        <taxon>Nidulariaceae</taxon>
        <taxon>Crucibulum</taxon>
    </lineage>
</organism>
<feature type="domain" description="Fungal-type protein kinase" evidence="1">
    <location>
        <begin position="183"/>
        <end position="234"/>
    </location>
</feature>
<sequence length="237" mass="26726">MYTRIIMKTWGFPLSHFRNVKELLTNIRGGIEDHRNLSEVGILHGDISAGNILICPSSKDGQLNMRTTTGRLIDFDCSKITTTFAANTLNEVDEAYTSAVQNFFSVVESHAVEDAVIRRASEKFFSYADSACSYIKAAIEYFDVCVEDNGKAASSVFTVLDLNWHRSYPVKKPQFPPQDIYKPDRAGTLPYMSAEVLNAQVTRTFKGSPDVRPDHASDVAHDIESFFWVLLYFCLTW</sequence>
<dbReference type="STRING" id="68775.A0A5C3LYC2"/>
<gene>
    <name evidence="2" type="ORF">BDQ12DRAFT_403293</name>
</gene>
<dbReference type="InterPro" id="IPR011009">
    <property type="entry name" value="Kinase-like_dom_sf"/>
</dbReference>
<dbReference type="Proteomes" id="UP000308652">
    <property type="component" value="Unassembled WGS sequence"/>
</dbReference>
<name>A0A5C3LYC2_9AGAR</name>
<dbReference type="Gene3D" id="1.10.510.10">
    <property type="entry name" value="Transferase(Phosphotransferase) domain 1"/>
    <property type="match status" value="1"/>
</dbReference>
<dbReference type="OrthoDB" id="3068888at2759"/>
<protein>
    <recommendedName>
        <fullName evidence="1">Fungal-type protein kinase domain-containing protein</fullName>
    </recommendedName>
</protein>
<evidence type="ECO:0000313" key="2">
    <source>
        <dbReference type="EMBL" id="TFK33771.1"/>
    </source>
</evidence>
<dbReference type="EMBL" id="ML213642">
    <property type="protein sequence ID" value="TFK33771.1"/>
    <property type="molecule type" value="Genomic_DNA"/>
</dbReference>
<dbReference type="AlphaFoldDB" id="A0A5C3LYC2"/>
<evidence type="ECO:0000313" key="3">
    <source>
        <dbReference type="Proteomes" id="UP000308652"/>
    </source>
</evidence>
<dbReference type="Pfam" id="PF17667">
    <property type="entry name" value="Pkinase_fungal"/>
    <property type="match status" value="2"/>
</dbReference>
<feature type="domain" description="Fungal-type protein kinase" evidence="1">
    <location>
        <begin position="2"/>
        <end position="82"/>
    </location>
</feature>
<dbReference type="InterPro" id="IPR040976">
    <property type="entry name" value="Pkinase_fungal"/>
</dbReference>
<dbReference type="GO" id="GO:0004672">
    <property type="term" value="F:protein kinase activity"/>
    <property type="evidence" value="ECO:0007669"/>
    <property type="project" value="InterPro"/>
</dbReference>
<keyword evidence="3" id="KW-1185">Reference proteome</keyword>
<evidence type="ECO:0000259" key="1">
    <source>
        <dbReference type="Pfam" id="PF17667"/>
    </source>
</evidence>
<dbReference type="PROSITE" id="PS00109">
    <property type="entry name" value="PROTEIN_KINASE_TYR"/>
    <property type="match status" value="1"/>
</dbReference>
<proteinExistence type="predicted"/>
<accession>A0A5C3LYC2</accession>
<dbReference type="InterPro" id="IPR008266">
    <property type="entry name" value="Tyr_kinase_AS"/>
</dbReference>
<dbReference type="PANTHER" id="PTHR38248:SF2">
    <property type="entry name" value="FUNK1 11"/>
    <property type="match status" value="1"/>
</dbReference>
<dbReference type="PANTHER" id="PTHR38248">
    <property type="entry name" value="FUNK1 6"/>
    <property type="match status" value="1"/>
</dbReference>
<reference evidence="2 3" key="1">
    <citation type="journal article" date="2019" name="Nat. Ecol. Evol.">
        <title>Megaphylogeny resolves global patterns of mushroom evolution.</title>
        <authorList>
            <person name="Varga T."/>
            <person name="Krizsan K."/>
            <person name="Foldi C."/>
            <person name="Dima B."/>
            <person name="Sanchez-Garcia M."/>
            <person name="Sanchez-Ramirez S."/>
            <person name="Szollosi G.J."/>
            <person name="Szarkandi J.G."/>
            <person name="Papp V."/>
            <person name="Albert L."/>
            <person name="Andreopoulos W."/>
            <person name="Angelini C."/>
            <person name="Antonin V."/>
            <person name="Barry K.W."/>
            <person name="Bougher N.L."/>
            <person name="Buchanan P."/>
            <person name="Buyck B."/>
            <person name="Bense V."/>
            <person name="Catcheside P."/>
            <person name="Chovatia M."/>
            <person name="Cooper J."/>
            <person name="Damon W."/>
            <person name="Desjardin D."/>
            <person name="Finy P."/>
            <person name="Geml J."/>
            <person name="Haridas S."/>
            <person name="Hughes K."/>
            <person name="Justo A."/>
            <person name="Karasinski D."/>
            <person name="Kautmanova I."/>
            <person name="Kiss B."/>
            <person name="Kocsube S."/>
            <person name="Kotiranta H."/>
            <person name="LaButti K.M."/>
            <person name="Lechner B.E."/>
            <person name="Liimatainen K."/>
            <person name="Lipzen A."/>
            <person name="Lukacs Z."/>
            <person name="Mihaltcheva S."/>
            <person name="Morgado L.N."/>
            <person name="Niskanen T."/>
            <person name="Noordeloos M.E."/>
            <person name="Ohm R.A."/>
            <person name="Ortiz-Santana B."/>
            <person name="Ovrebo C."/>
            <person name="Racz N."/>
            <person name="Riley R."/>
            <person name="Savchenko A."/>
            <person name="Shiryaev A."/>
            <person name="Soop K."/>
            <person name="Spirin V."/>
            <person name="Szebenyi C."/>
            <person name="Tomsovsky M."/>
            <person name="Tulloss R.E."/>
            <person name="Uehling J."/>
            <person name="Grigoriev I.V."/>
            <person name="Vagvolgyi C."/>
            <person name="Papp T."/>
            <person name="Martin F.M."/>
            <person name="Miettinen O."/>
            <person name="Hibbett D.S."/>
            <person name="Nagy L.G."/>
        </authorList>
    </citation>
    <scope>NUCLEOTIDE SEQUENCE [LARGE SCALE GENOMIC DNA]</scope>
    <source>
        <strain evidence="2 3">CBS 166.37</strain>
    </source>
</reference>